<evidence type="ECO:0000313" key="3">
    <source>
        <dbReference type="EMBL" id="RYR30523.1"/>
    </source>
</evidence>
<evidence type="ECO:0000259" key="2">
    <source>
        <dbReference type="Pfam" id="PF13456"/>
    </source>
</evidence>
<dbReference type="InterPro" id="IPR002156">
    <property type="entry name" value="RNaseH_domain"/>
</dbReference>
<organism evidence="3 4">
    <name type="scientific">Arachis hypogaea</name>
    <name type="common">Peanut</name>
    <dbReference type="NCBI Taxonomy" id="3818"/>
    <lineage>
        <taxon>Eukaryota</taxon>
        <taxon>Viridiplantae</taxon>
        <taxon>Streptophyta</taxon>
        <taxon>Embryophyta</taxon>
        <taxon>Tracheophyta</taxon>
        <taxon>Spermatophyta</taxon>
        <taxon>Magnoliopsida</taxon>
        <taxon>eudicotyledons</taxon>
        <taxon>Gunneridae</taxon>
        <taxon>Pentapetalae</taxon>
        <taxon>rosids</taxon>
        <taxon>fabids</taxon>
        <taxon>Fabales</taxon>
        <taxon>Fabaceae</taxon>
        <taxon>Papilionoideae</taxon>
        <taxon>50 kb inversion clade</taxon>
        <taxon>dalbergioids sensu lato</taxon>
        <taxon>Dalbergieae</taxon>
        <taxon>Pterocarpus clade</taxon>
        <taxon>Arachis</taxon>
    </lineage>
</organism>
<feature type="domain" description="RNase H type-1" evidence="2">
    <location>
        <begin position="11"/>
        <end position="96"/>
    </location>
</feature>
<dbReference type="Proteomes" id="UP000289738">
    <property type="component" value="Chromosome B01"/>
</dbReference>
<proteinExistence type="predicted"/>
<gene>
    <name evidence="3" type="ORF">Ahy_B01g055279</name>
</gene>
<evidence type="ECO:0000313" key="4">
    <source>
        <dbReference type="Proteomes" id="UP000289738"/>
    </source>
</evidence>
<dbReference type="InterPro" id="IPR012337">
    <property type="entry name" value="RNaseH-like_sf"/>
</dbReference>
<dbReference type="InterPro" id="IPR036397">
    <property type="entry name" value="RNaseH_sf"/>
</dbReference>
<accession>A0A445AVV8</accession>
<dbReference type="CDD" id="cd06222">
    <property type="entry name" value="RNase_H_like"/>
    <property type="match status" value="1"/>
</dbReference>
<feature type="region of interest" description="Disordered" evidence="1">
    <location>
        <begin position="159"/>
        <end position="186"/>
    </location>
</feature>
<dbReference type="AlphaFoldDB" id="A0A445AVV8"/>
<comment type="caution">
    <text evidence="3">The sequence shown here is derived from an EMBL/GenBank/DDBJ whole genome shotgun (WGS) entry which is preliminary data.</text>
</comment>
<dbReference type="GO" id="GO:0003676">
    <property type="term" value="F:nucleic acid binding"/>
    <property type="evidence" value="ECO:0007669"/>
    <property type="project" value="InterPro"/>
</dbReference>
<dbReference type="PANTHER" id="PTHR47723">
    <property type="entry name" value="OS05G0353850 PROTEIN"/>
    <property type="match status" value="1"/>
</dbReference>
<keyword evidence="4" id="KW-1185">Reference proteome</keyword>
<sequence>MVSGLTTTFKSTSCLAAEAQAYREALILIKNIQLEKCIIETDCLPLVQAIKAKTSLAEADAIIRDILHLLNEAPDVGVTWTPRDGNNLAHQLAAMAAGNGFQRQWIVNPPAQIKNTIRTEVGFATLQQEQNIQNHTNLVPISTSHQRQHREEILPGRVGVEPGESEEAGVDDQTRAFGGATGGDDRSYHRAGVGLSLEKWAKHLRENRTTCALERGSNKPGEAQMATIEDEEQPSQSRGHTASMTLRNQQLQNLTEATYEGLGARFIHMQQ</sequence>
<evidence type="ECO:0000256" key="1">
    <source>
        <dbReference type="SAM" id="MobiDB-lite"/>
    </source>
</evidence>
<feature type="region of interest" description="Disordered" evidence="1">
    <location>
        <begin position="214"/>
        <end position="241"/>
    </location>
</feature>
<dbReference type="GO" id="GO:0004523">
    <property type="term" value="F:RNA-DNA hybrid ribonuclease activity"/>
    <property type="evidence" value="ECO:0007669"/>
    <property type="project" value="InterPro"/>
</dbReference>
<dbReference type="InterPro" id="IPR044730">
    <property type="entry name" value="RNase_H-like_dom_plant"/>
</dbReference>
<dbReference type="Gene3D" id="3.30.420.10">
    <property type="entry name" value="Ribonuclease H-like superfamily/Ribonuclease H"/>
    <property type="match status" value="1"/>
</dbReference>
<dbReference type="SUPFAM" id="SSF53098">
    <property type="entry name" value="Ribonuclease H-like"/>
    <property type="match status" value="1"/>
</dbReference>
<dbReference type="PANTHER" id="PTHR47723:SF24">
    <property type="entry name" value="RNASE H TYPE-1 DOMAIN-CONTAINING PROTEIN"/>
    <property type="match status" value="1"/>
</dbReference>
<dbReference type="Pfam" id="PF13456">
    <property type="entry name" value="RVT_3"/>
    <property type="match status" value="1"/>
</dbReference>
<protein>
    <recommendedName>
        <fullName evidence="2">RNase H type-1 domain-containing protein</fullName>
    </recommendedName>
</protein>
<dbReference type="InterPro" id="IPR053151">
    <property type="entry name" value="RNase_H-like"/>
</dbReference>
<dbReference type="EMBL" id="SDMP01000011">
    <property type="protein sequence ID" value="RYR30523.1"/>
    <property type="molecule type" value="Genomic_DNA"/>
</dbReference>
<reference evidence="3 4" key="1">
    <citation type="submission" date="2019-01" db="EMBL/GenBank/DDBJ databases">
        <title>Sequencing of cultivated peanut Arachis hypogaea provides insights into genome evolution and oil improvement.</title>
        <authorList>
            <person name="Chen X."/>
        </authorList>
    </citation>
    <scope>NUCLEOTIDE SEQUENCE [LARGE SCALE GENOMIC DNA]</scope>
    <source>
        <strain evidence="4">cv. Fuhuasheng</strain>
        <tissue evidence="3">Leaves</tissue>
    </source>
</reference>
<name>A0A445AVV8_ARAHY</name>